<dbReference type="GO" id="GO:0004386">
    <property type="term" value="F:helicase activity"/>
    <property type="evidence" value="ECO:0007669"/>
    <property type="project" value="UniProtKB-KW"/>
</dbReference>
<keyword evidence="2" id="KW-0378">Hydrolase</keyword>
<dbReference type="OrthoDB" id="9763644at2"/>
<comment type="caution">
    <text evidence="6">The sequence shown here is derived from an EMBL/GenBank/DDBJ whole genome shotgun (WGS) entry which is preliminary data.</text>
</comment>
<dbReference type="SMART" id="SM00885">
    <property type="entry name" value="D5_N"/>
    <property type="match status" value="1"/>
</dbReference>
<dbReference type="Pfam" id="PF03288">
    <property type="entry name" value="Pox_D5"/>
    <property type="match status" value="1"/>
</dbReference>
<dbReference type="InterPro" id="IPR045455">
    <property type="entry name" value="NrS-1_pol-like_helicase"/>
</dbReference>
<accession>A0A9X5GQ50</accession>
<dbReference type="AlphaFoldDB" id="A0A9X5GQ50"/>
<dbReference type="GO" id="GO:0005524">
    <property type="term" value="F:ATP binding"/>
    <property type="evidence" value="ECO:0007669"/>
    <property type="project" value="UniProtKB-KW"/>
</dbReference>
<dbReference type="NCBIfam" id="TIGR01613">
    <property type="entry name" value="primase_Cterm"/>
    <property type="match status" value="1"/>
</dbReference>
<sequence>MEGKTVVSAQDVISAVYNPDETVNLRIFEDQGSGIYSGGKIAVEAGKFSTKEDELKKHNALNRGIFWVVNAGGNDDRSINLIKAQFVEMDEGDFQEQWRKVNEFPLQPSIVIKTRKSLHVYYLMKDAEVGRFRVIQKQLVAHFGGDPMCVNESRCMRLPGFNHCKKDPVMVTCELFHPERKYTQDELAEHLPEIDTAPVAVMEGDQKGLSIVLSQCEFIKHCRDDAAALSEAEWYAMITELTPFAGGTEKIHEYSAPYPGYDHAKTQKKINHFLQSGTGPITCETLKEKGFDCSKMKDGSCKCKAPAALCYQPLAIGGIRAFLAGLPVKGNVVDDLQTAKSFVEEYLYNVDNVTAESFINHELRPHFNFKKDDIRPLFSLQKDLFRRHQASSGAKKNASGKDIPPWYDMSEKGVRFKPGILADDLKGSQKVFYAAEQYYRYENGVYRPITELTARNIVRGKMFPEETKLSQITDAEGQWKMQIQLDSKDLNANPYIINLKNGLYNVIEDRLEDHTPDYLSTVQIHAGYDPSAQCPRFMEYLHDSLDDEMIPLMQEILGYFLIPTNRAQKAFVLVGVARSGKSVLIRTISEILLGTENVSNVSWQALNERFKPAELWGKLANTFADLPTKNIDDNGIFKALVGEDSLTVEFKNKKPFSFQSYARLLFSCNSIPKNYGDRSEGFYRRLIIIRFSNAVPEDKKDPALIEKFRDEADGIFMFALAGLKRLMENGFIFSETDANRLELQSYREDSNSCLSFVKDCCELDSLAEIGVTMLYDKYKIYCQDNGMRPYGKQTFNKELETNLSDIVRGRDTTGNKRVWKGLRFGDCID</sequence>
<dbReference type="InterPro" id="IPR006500">
    <property type="entry name" value="Helicase_put_C_phage/plasmid"/>
</dbReference>
<dbReference type="InterPro" id="IPR014818">
    <property type="entry name" value="Phage/plasmid_primase_P4_C"/>
</dbReference>
<dbReference type="InterPro" id="IPR004968">
    <property type="entry name" value="DNA_primase/NTPase_C"/>
</dbReference>
<evidence type="ECO:0000313" key="6">
    <source>
        <dbReference type="EMBL" id="NBJ91628.1"/>
    </source>
</evidence>
<dbReference type="Pfam" id="PF08706">
    <property type="entry name" value="D5_N"/>
    <property type="match status" value="1"/>
</dbReference>
<evidence type="ECO:0000256" key="3">
    <source>
        <dbReference type="ARBA" id="ARBA00022806"/>
    </source>
</evidence>
<evidence type="ECO:0000256" key="2">
    <source>
        <dbReference type="ARBA" id="ARBA00022801"/>
    </source>
</evidence>
<dbReference type="SUPFAM" id="SSF52540">
    <property type="entry name" value="P-loop containing nucleoside triphosphate hydrolases"/>
    <property type="match status" value="1"/>
</dbReference>
<name>A0A9X5GQ50_9FIRM</name>
<dbReference type="Proteomes" id="UP001154420">
    <property type="component" value="Unassembled WGS sequence"/>
</dbReference>
<organism evidence="6 7">
    <name type="scientific">Parablautia muri</name>
    <dbReference type="NCBI Taxonomy" id="2320879"/>
    <lineage>
        <taxon>Bacteria</taxon>
        <taxon>Bacillati</taxon>
        <taxon>Bacillota</taxon>
        <taxon>Clostridia</taxon>
        <taxon>Lachnospirales</taxon>
        <taxon>Lachnospiraceae</taxon>
        <taxon>Parablautia</taxon>
    </lineage>
</organism>
<gene>
    <name evidence="6" type="ORF">D5281_03235</name>
</gene>
<feature type="domain" description="SF3 helicase" evidence="5">
    <location>
        <begin position="548"/>
        <end position="704"/>
    </location>
</feature>
<protein>
    <submittedName>
        <fullName evidence="6">DNA primase</fullName>
    </submittedName>
</protein>
<dbReference type="InterPro" id="IPR014015">
    <property type="entry name" value="Helicase_SF3_DNA-vir"/>
</dbReference>
<dbReference type="InterPro" id="IPR039459">
    <property type="entry name" value="RepB-like_DNA_primase_dom"/>
</dbReference>
<keyword evidence="1" id="KW-0547">Nucleotide-binding</keyword>
<keyword evidence="3" id="KW-0347">Helicase</keyword>
<keyword evidence="4" id="KW-0067">ATP-binding</keyword>
<proteinExistence type="predicted"/>
<dbReference type="Gene3D" id="3.30.70.1790">
    <property type="entry name" value="RepB DNA-primase, N-terminal domain"/>
    <property type="match status" value="1"/>
</dbReference>
<evidence type="ECO:0000313" key="7">
    <source>
        <dbReference type="Proteomes" id="UP001154420"/>
    </source>
</evidence>
<dbReference type="EMBL" id="QZDT01000003">
    <property type="protein sequence ID" value="NBJ91628.1"/>
    <property type="molecule type" value="Genomic_DNA"/>
</dbReference>
<dbReference type="Gene3D" id="3.40.50.300">
    <property type="entry name" value="P-loop containing nucleotide triphosphate hydrolases"/>
    <property type="match status" value="1"/>
</dbReference>
<evidence type="ECO:0000259" key="5">
    <source>
        <dbReference type="PROSITE" id="PS51206"/>
    </source>
</evidence>
<dbReference type="InterPro" id="IPR051620">
    <property type="entry name" value="ORF904-like_C"/>
</dbReference>
<keyword evidence="7" id="KW-1185">Reference proteome</keyword>
<reference evidence="6" key="1">
    <citation type="submission" date="2018-09" db="EMBL/GenBank/DDBJ databases">
        <title>Murine metabolic-syndrome-specific gut microbial biobank.</title>
        <authorList>
            <person name="Liu C."/>
        </authorList>
    </citation>
    <scope>NUCLEOTIDE SEQUENCE</scope>
    <source>
        <strain evidence="6">D42-62</strain>
    </source>
</reference>
<dbReference type="PANTHER" id="PTHR35372:SF2">
    <property type="entry name" value="SF3 HELICASE DOMAIN-CONTAINING PROTEIN"/>
    <property type="match status" value="1"/>
</dbReference>
<evidence type="ECO:0000256" key="1">
    <source>
        <dbReference type="ARBA" id="ARBA00022741"/>
    </source>
</evidence>
<dbReference type="InterPro" id="IPR027417">
    <property type="entry name" value="P-loop_NTPase"/>
</dbReference>
<dbReference type="Pfam" id="PF19263">
    <property type="entry name" value="DUF5906"/>
    <property type="match status" value="1"/>
</dbReference>
<dbReference type="PROSITE" id="PS51206">
    <property type="entry name" value="SF3_HELICASE_1"/>
    <property type="match status" value="1"/>
</dbReference>
<dbReference type="RefSeq" id="WP_160558718.1">
    <property type="nucleotide sequence ID" value="NZ_QZDT01000003.1"/>
</dbReference>
<dbReference type="PANTHER" id="PTHR35372">
    <property type="entry name" value="ATP BINDING PROTEIN-RELATED"/>
    <property type="match status" value="1"/>
</dbReference>
<dbReference type="Pfam" id="PF16793">
    <property type="entry name" value="RepB_primase"/>
    <property type="match status" value="1"/>
</dbReference>
<evidence type="ECO:0000256" key="4">
    <source>
        <dbReference type="ARBA" id="ARBA00022840"/>
    </source>
</evidence>
<dbReference type="GO" id="GO:0016787">
    <property type="term" value="F:hydrolase activity"/>
    <property type="evidence" value="ECO:0007669"/>
    <property type="project" value="UniProtKB-KW"/>
</dbReference>